<gene>
    <name evidence="2" type="ORF">IRJ18_04575</name>
</gene>
<organism evidence="2 3">
    <name type="scientific">Mucilaginibacter boryungensis</name>
    <dbReference type="NCBI Taxonomy" id="768480"/>
    <lineage>
        <taxon>Bacteria</taxon>
        <taxon>Pseudomonadati</taxon>
        <taxon>Bacteroidota</taxon>
        <taxon>Sphingobacteriia</taxon>
        <taxon>Sphingobacteriales</taxon>
        <taxon>Sphingobacteriaceae</taxon>
        <taxon>Mucilaginibacter</taxon>
    </lineage>
</organism>
<dbReference type="Proteomes" id="UP000632774">
    <property type="component" value="Unassembled WGS sequence"/>
</dbReference>
<evidence type="ECO:0000259" key="1">
    <source>
        <dbReference type="Pfam" id="PF18962"/>
    </source>
</evidence>
<evidence type="ECO:0000313" key="2">
    <source>
        <dbReference type="EMBL" id="MBE9665625.1"/>
    </source>
</evidence>
<proteinExistence type="predicted"/>
<comment type="caution">
    <text evidence="2">The sequence shown here is derived from an EMBL/GenBank/DDBJ whole genome shotgun (WGS) entry which is preliminary data.</text>
</comment>
<name>A0ABR9XEJ6_9SPHI</name>
<feature type="domain" description="Secretion system C-terminal sorting" evidence="1">
    <location>
        <begin position="1378"/>
        <end position="1445"/>
    </location>
</feature>
<dbReference type="Pfam" id="PF18962">
    <property type="entry name" value="Por_Secre_tail"/>
    <property type="match status" value="1"/>
</dbReference>
<dbReference type="InterPro" id="IPR026444">
    <property type="entry name" value="Secre_tail"/>
</dbReference>
<evidence type="ECO:0000313" key="3">
    <source>
        <dbReference type="Proteomes" id="UP000632774"/>
    </source>
</evidence>
<protein>
    <recommendedName>
        <fullName evidence="1">Secretion system C-terminal sorting domain-containing protein</fullName>
    </recommendedName>
</protein>
<reference evidence="2 3" key="1">
    <citation type="submission" date="2020-10" db="EMBL/GenBank/DDBJ databases">
        <title>Mucilaginibacter mali sp. nov., isolated from rhizosphere soil of apple orchard.</title>
        <authorList>
            <person name="Lee J.-S."/>
            <person name="Kim H.S."/>
            <person name="Kim J.-S."/>
        </authorList>
    </citation>
    <scope>NUCLEOTIDE SEQUENCE [LARGE SCALE GENOMIC DNA]</scope>
    <source>
        <strain evidence="2 3">KCTC 23157</strain>
    </source>
</reference>
<keyword evidence="3" id="KW-1185">Reference proteome</keyword>
<dbReference type="EMBL" id="JADFFM010000001">
    <property type="protein sequence ID" value="MBE9665625.1"/>
    <property type="molecule type" value="Genomic_DNA"/>
</dbReference>
<sequence length="1455" mass="149933">MKKGLLIFLFSLFVIGLVSKSFGQTITCTNNTGFTTSSTLRNGQTGVTLYGVDMTVSANLTLGTLQFSNTNGGANGYFSNGKLYVSTSGTRATATLVSGASIAINGSDITVTGFSQAMVTGTTYTYYLDVDVSITYGSLPSTIQFATAFVKGPGYYPTYTQSGLATGAVTYSLVKPDVTVTNLTGGLTTGTLVYGQTGIAIFGFSVTVTGALTANKFTIASANNAQSLFGNAKLWRSTTSTTYPTGFTQVATGTVNSGQTQFTYTETFPGAATTVNYFVTVDYSGQCPTASTIGYTISPGQSTSFIIGPSSVDYPSSTTVTGTVYNVAKTLNWVGGQAGGLWSNMSNFATICGGAPSSIGAYDVVQIGVSSSYTSYNQPVLTGNTTVGQIIFGKYGSPILTMGLFSLNSGISTSAVGTGSSPTIIGAAQTITIPSGAVATITAGTTLSSTASISNSTNMTVGSGATLTLTGTAALTNASGGDIDNAGTISVLAASTNAGTIDLSGTGAITCSTTLSNSNSISGTGSGSITVGGTLTNTGTISQTGTGGMTFAAITNTGGTITNGSTAAMSVSGAVSNTGTISKTNTGTVTFNAAVTNSSGGSIVQNGSSGLLTFSNTLSNTGTVSQTNTGGITFTGNVTNNSGGSISQTAAGPIIFTGDLTNSSGATLTLGSGSTTLNGTGTNTNSGTITAGAGALDINAPTFTNNGTLTLAGGATTIASTTFNQGSAATFTAGTGTLNFDGAAQSINNANTTTPIAFGNVTFSGSGTKTLNSTGTGLFQIASTGTLTVSSPVTLACGTNLLTLKSDATATASLDKITGTAAITGTVTAERYIPAGNRGYRILSSPVWSITGSSPYSGLKSYDLNYMKLYTLITGPVPASNGFTTSTLNNPSVFAYNETLTTPVTNNISTSDYKGFASTSEYMPIGNGVLFFYRGNQNITKTGGSGNAFTSPYPTPEATTLINTGTIPTGTITVNRPVFPASSTYYNVKNTAAGSPGPQITGSSTSLSYTVTSLPGTDGFNMLGNPYPSTIDLEALVYNTDFAGLSGNSTATFYTLNPANTNGFGTYTRSGTGATGTALNGGSRYVLSGEGFFVKAASTSAYFKFTEASKTTYPSSGNTPSVFGLKEKNPAVKIKLIQDATYYNETLLTFNKDNKSTFTEDEDVAYLAAPSQQVFMYSSSDEGTSCVINRLPALENIKPIKLYAEGAVTGTYTMEFSNVNTIDSRYRIFLKDSFKKDSLDVTNNTTYSFNIDRANTTTYGANRFTLVVYKDNNAAYKLVSFTGSKQQGTSVLTWTVQNESDVYTFDLERSTDGGKTYSTIGTIQADRRGTYSVTDTKPVYGDNLYRLKQDDVNDAITYSDIVKLTYDTPQVAGTSINVYPNPTSDKIKIDFTQTIVNPLEVHLVNTNGRVIKKSIFSATQHIEEEVGSLMTGTYVVDVYDKVSNKKISSSKFIKI</sequence>
<accession>A0ABR9XEJ6</accession>
<dbReference type="RefSeq" id="WP_194105021.1">
    <property type="nucleotide sequence ID" value="NZ_JADFFM010000001.1"/>
</dbReference>